<organism evidence="3 4">
    <name type="scientific">Agromyces bauzanensis</name>
    <dbReference type="NCBI Taxonomy" id="1308924"/>
    <lineage>
        <taxon>Bacteria</taxon>
        <taxon>Bacillati</taxon>
        <taxon>Actinomycetota</taxon>
        <taxon>Actinomycetes</taxon>
        <taxon>Micrococcales</taxon>
        <taxon>Microbacteriaceae</taxon>
        <taxon>Agromyces</taxon>
    </lineage>
</organism>
<feature type="transmembrane region" description="Helical" evidence="2">
    <location>
        <begin position="53"/>
        <end position="73"/>
    </location>
</feature>
<name>A0A917US14_9MICO</name>
<accession>A0A917US14</accession>
<sequence>MRRVVGAVAIVLGVLLITRPLSSLAVLAVYIALSLIVSRASDALDARDSATPVAGVALGLAWALLGVAVVAWLGRSIDLLAPVIAVALIGGGIRLVRAVRGTADELVTTARLAVADIVSGVLALWWPDATLIVIAVLFGARTVFFGVREVARHRARARSRPRRSSGCHARAPRRARAVRAHHGLTVIALALAVVAALAGSQLRAGAPILDAFCAGHRRRAGGTGPADQRRAVQARHPRRRRGLAHPVLDDRPRGRARALASDPWASPTTCRTWRGRGPTEREQCAPRDLRHVLPPSS</sequence>
<protein>
    <recommendedName>
        <fullName evidence="5">DUF308 domain-containing protein</fullName>
    </recommendedName>
</protein>
<evidence type="ECO:0000313" key="3">
    <source>
        <dbReference type="EMBL" id="GGJ80962.1"/>
    </source>
</evidence>
<feature type="transmembrane region" description="Helical" evidence="2">
    <location>
        <begin position="79"/>
        <end position="96"/>
    </location>
</feature>
<evidence type="ECO:0000313" key="4">
    <source>
        <dbReference type="Proteomes" id="UP000636956"/>
    </source>
</evidence>
<evidence type="ECO:0000256" key="2">
    <source>
        <dbReference type="SAM" id="Phobius"/>
    </source>
</evidence>
<feature type="compositionally biased region" description="Basic residues" evidence="1">
    <location>
        <begin position="232"/>
        <end position="243"/>
    </location>
</feature>
<keyword evidence="2" id="KW-1133">Transmembrane helix</keyword>
<dbReference type="InterPro" id="IPR005325">
    <property type="entry name" value="DUF308_memb"/>
</dbReference>
<dbReference type="EMBL" id="BMMD01000009">
    <property type="protein sequence ID" value="GGJ80962.1"/>
    <property type="molecule type" value="Genomic_DNA"/>
</dbReference>
<feature type="region of interest" description="Disordered" evidence="1">
    <location>
        <begin position="219"/>
        <end position="285"/>
    </location>
</feature>
<comment type="caution">
    <text evidence="3">The sequence shown here is derived from an EMBL/GenBank/DDBJ whole genome shotgun (WGS) entry which is preliminary data.</text>
</comment>
<feature type="transmembrane region" description="Helical" evidence="2">
    <location>
        <begin position="6"/>
        <end position="33"/>
    </location>
</feature>
<keyword evidence="4" id="KW-1185">Reference proteome</keyword>
<feature type="transmembrane region" description="Helical" evidence="2">
    <location>
        <begin position="180"/>
        <end position="199"/>
    </location>
</feature>
<dbReference type="AlphaFoldDB" id="A0A917US14"/>
<dbReference type="RefSeq" id="WP_188743209.1">
    <property type="nucleotide sequence ID" value="NZ_BMMD01000009.1"/>
</dbReference>
<dbReference type="Pfam" id="PF03729">
    <property type="entry name" value="DUF308"/>
    <property type="match status" value="2"/>
</dbReference>
<reference evidence="3" key="2">
    <citation type="submission" date="2020-09" db="EMBL/GenBank/DDBJ databases">
        <authorList>
            <person name="Sun Q."/>
            <person name="Zhou Y."/>
        </authorList>
    </citation>
    <scope>NUCLEOTIDE SEQUENCE</scope>
    <source>
        <strain evidence="3">CGMCC 1.8984</strain>
    </source>
</reference>
<keyword evidence="2" id="KW-0472">Membrane</keyword>
<feature type="transmembrane region" description="Helical" evidence="2">
    <location>
        <begin position="132"/>
        <end position="151"/>
    </location>
</feature>
<evidence type="ECO:0000256" key="1">
    <source>
        <dbReference type="SAM" id="MobiDB-lite"/>
    </source>
</evidence>
<evidence type="ECO:0008006" key="5">
    <source>
        <dbReference type="Google" id="ProtNLM"/>
    </source>
</evidence>
<gene>
    <name evidence="3" type="ORF">GCM10011372_19220</name>
</gene>
<proteinExistence type="predicted"/>
<keyword evidence="2" id="KW-0812">Transmembrane</keyword>
<dbReference type="Proteomes" id="UP000636956">
    <property type="component" value="Unassembled WGS sequence"/>
</dbReference>
<reference evidence="3" key="1">
    <citation type="journal article" date="2014" name="Int. J. Syst. Evol. Microbiol.">
        <title>Complete genome sequence of Corynebacterium casei LMG S-19264T (=DSM 44701T), isolated from a smear-ripened cheese.</title>
        <authorList>
            <consortium name="US DOE Joint Genome Institute (JGI-PGF)"/>
            <person name="Walter F."/>
            <person name="Albersmeier A."/>
            <person name="Kalinowski J."/>
            <person name="Ruckert C."/>
        </authorList>
    </citation>
    <scope>NUCLEOTIDE SEQUENCE</scope>
    <source>
        <strain evidence="3">CGMCC 1.8984</strain>
    </source>
</reference>